<proteinExistence type="predicted"/>
<dbReference type="AlphaFoldDB" id="A0A0S2SP48"/>
<accession>A0A0S2SP48</accession>
<name>A0A0S2SP48_9GAMM</name>
<sequence>MAVMLDKPDPEHKGLMTAQALYYRFLDIQTYLLM</sequence>
<dbReference type="EMBL" id="CP013067">
    <property type="protein sequence ID" value="ALP43535.1"/>
    <property type="molecule type" value="Genomic_DNA"/>
</dbReference>
<evidence type="ECO:0000313" key="2">
    <source>
        <dbReference type="Proteomes" id="UP000058114"/>
    </source>
</evidence>
<gene>
    <name evidence="1" type="ORF">WL1483_4116</name>
</gene>
<reference evidence="1 2" key="2">
    <citation type="journal article" date="2016" name="Genome Announc.">
        <title>Complete Genome Sequence of the Highly Virulent Aeromonas schubertii Strain WL1483, Isolated from Diseased Snakehead Fish (Channa argus) in China.</title>
        <authorList>
            <person name="Liu L."/>
            <person name="Li N."/>
            <person name="Zhang D."/>
            <person name="Fu X."/>
            <person name="Shi C."/>
            <person name="Lin Q."/>
            <person name="Hao G."/>
        </authorList>
    </citation>
    <scope>NUCLEOTIDE SEQUENCE [LARGE SCALE GENOMIC DNA]</scope>
    <source>
        <strain evidence="1 2">WL1483</strain>
    </source>
</reference>
<dbReference type="KEGG" id="asr:WL1483_4116"/>
<reference evidence="2" key="1">
    <citation type="submission" date="2015-10" db="EMBL/GenBank/DDBJ databases">
        <title>Complete Genome Sequence of Aeromonas schubertii strain WL1483.</title>
        <authorList>
            <person name="Liu L."/>
        </authorList>
    </citation>
    <scope>NUCLEOTIDE SEQUENCE [LARGE SCALE GENOMIC DNA]</scope>
    <source>
        <strain evidence="2">WL1483</strain>
    </source>
</reference>
<dbReference type="PATRIC" id="fig|652.5.peg.4031"/>
<evidence type="ECO:0000313" key="1">
    <source>
        <dbReference type="EMBL" id="ALP43535.1"/>
    </source>
</evidence>
<protein>
    <submittedName>
        <fullName evidence="1">Uncharacterized protein</fullName>
    </submittedName>
</protein>
<organism evidence="1 2">
    <name type="scientific">Aeromonas schubertii</name>
    <dbReference type="NCBI Taxonomy" id="652"/>
    <lineage>
        <taxon>Bacteria</taxon>
        <taxon>Pseudomonadati</taxon>
        <taxon>Pseudomonadota</taxon>
        <taxon>Gammaproteobacteria</taxon>
        <taxon>Aeromonadales</taxon>
        <taxon>Aeromonadaceae</taxon>
        <taxon>Aeromonas</taxon>
    </lineage>
</organism>
<dbReference type="Proteomes" id="UP000058114">
    <property type="component" value="Chromosome"/>
</dbReference>